<evidence type="ECO:0000313" key="5">
    <source>
        <dbReference type="Proteomes" id="UP000298416"/>
    </source>
</evidence>
<accession>A0A8X8YUU2</accession>
<dbReference type="InterPro" id="IPR005202">
    <property type="entry name" value="TF_GRAS"/>
</dbReference>
<comment type="similarity">
    <text evidence="3">Belongs to the GRAS family.</text>
</comment>
<dbReference type="AlphaFoldDB" id="A0A8X8YUU2"/>
<evidence type="ECO:0000256" key="2">
    <source>
        <dbReference type="ARBA" id="ARBA00023163"/>
    </source>
</evidence>
<comment type="caution">
    <text evidence="3">Lacks conserved residue(s) required for the propagation of feature annotation.</text>
</comment>
<evidence type="ECO:0000256" key="1">
    <source>
        <dbReference type="ARBA" id="ARBA00023015"/>
    </source>
</evidence>
<evidence type="ECO:0008006" key="6">
    <source>
        <dbReference type="Google" id="ProtNLM"/>
    </source>
</evidence>
<dbReference type="Proteomes" id="UP000298416">
    <property type="component" value="Unassembled WGS sequence"/>
</dbReference>
<feature type="region of interest" description="Leucine repeat I (LRI)" evidence="3">
    <location>
        <begin position="139"/>
        <end position="199"/>
    </location>
</feature>
<keyword evidence="1" id="KW-0805">Transcription regulation</keyword>
<dbReference type="PANTHER" id="PTHR31636">
    <property type="entry name" value="OSJNBA0084A10.13 PROTEIN-RELATED"/>
    <property type="match status" value="1"/>
</dbReference>
<dbReference type="Pfam" id="PF03514">
    <property type="entry name" value="GRAS"/>
    <property type="match status" value="1"/>
</dbReference>
<evidence type="ECO:0000313" key="4">
    <source>
        <dbReference type="EMBL" id="KAG6436972.1"/>
    </source>
</evidence>
<gene>
    <name evidence="4" type="ORF">SASPL_101879</name>
</gene>
<organism evidence="4">
    <name type="scientific">Salvia splendens</name>
    <name type="common">Scarlet sage</name>
    <dbReference type="NCBI Taxonomy" id="180675"/>
    <lineage>
        <taxon>Eukaryota</taxon>
        <taxon>Viridiplantae</taxon>
        <taxon>Streptophyta</taxon>
        <taxon>Embryophyta</taxon>
        <taxon>Tracheophyta</taxon>
        <taxon>Spermatophyta</taxon>
        <taxon>Magnoliopsida</taxon>
        <taxon>eudicotyledons</taxon>
        <taxon>Gunneridae</taxon>
        <taxon>Pentapetalae</taxon>
        <taxon>asterids</taxon>
        <taxon>lamiids</taxon>
        <taxon>Lamiales</taxon>
        <taxon>Lamiaceae</taxon>
        <taxon>Nepetoideae</taxon>
        <taxon>Mentheae</taxon>
        <taxon>Salviinae</taxon>
        <taxon>Salvia</taxon>
        <taxon>Salvia subgen. Calosphace</taxon>
        <taxon>core Calosphace</taxon>
    </lineage>
</organism>
<reference evidence="4" key="1">
    <citation type="submission" date="2018-01" db="EMBL/GenBank/DDBJ databases">
        <authorList>
            <person name="Mao J.F."/>
        </authorList>
    </citation>
    <scope>NUCLEOTIDE SEQUENCE</scope>
    <source>
        <strain evidence="4">Huo1</strain>
        <tissue evidence="4">Leaf</tissue>
    </source>
</reference>
<evidence type="ECO:0000256" key="3">
    <source>
        <dbReference type="PROSITE-ProRule" id="PRU01191"/>
    </source>
</evidence>
<dbReference type="PROSITE" id="PS50985">
    <property type="entry name" value="GRAS"/>
    <property type="match status" value="1"/>
</dbReference>
<protein>
    <recommendedName>
        <fullName evidence="6">DELLA protein</fullName>
    </recommendedName>
</protein>
<comment type="caution">
    <text evidence="4">The sequence shown here is derived from an EMBL/GenBank/DDBJ whole genome shotgun (WGS) entry which is preliminary data.</text>
</comment>
<keyword evidence="2" id="KW-0804">Transcription</keyword>
<dbReference type="EMBL" id="PNBA02000001">
    <property type="protein sequence ID" value="KAG6436972.1"/>
    <property type="molecule type" value="Genomic_DNA"/>
</dbReference>
<dbReference type="OrthoDB" id="770224at2759"/>
<sequence length="510" mass="56664">MSTGDQFCTFQAYKASPDYEEVTFLSNGGGLNDLPLDIVSPPKSQQHEEKSYAFFPSASLEILRNNYTSKMSKPGGKSLHCLGAQNLPSPTPLSTNDIIELAAINFIKSNTNARGELSALSHPYASAFIGITSDHVADLQLLQDLLSSAEKVSNQQYVAAGKLLSLCHNFSFSQSNVIRRLVYYFSEALLDKIARETGRFNEETKTREMNPVVSASGLAAFHQKVPPIQVTQFAGVQELIGHVSSSKKVHIIDLDMRCELHHVILMQALASKNESSLKHYKITAVVLSSGLMLAEAAGVNLKNLANSLNLSFSFHLIKLDDMLKLQKRCDSDEKTVVYASNALKFMIVRPNQLESLIRFIKNTNPCVMIVCEPEGNVNSPVFVNRFVEALFYYGAYFDCVEDCLKNVAVDREFVESNLFGPSLRTTVGAEGEERRSRIVGIDVWRAFFTKFGMMEKELSSSALDHARLSLKMFDCGDSCTLELNGKSLIVQWKGTAICSLSAWIFHKYRI</sequence>
<feature type="region of interest" description="SAW" evidence="3">
    <location>
        <begin position="428"/>
        <end position="504"/>
    </location>
</feature>
<keyword evidence="5" id="KW-1185">Reference proteome</keyword>
<feature type="short sequence motif" description="VHIID" evidence="3">
    <location>
        <begin position="249"/>
        <end position="253"/>
    </location>
</feature>
<name>A0A8X8YUU2_SALSN</name>
<reference evidence="4" key="2">
    <citation type="submission" date="2020-08" db="EMBL/GenBank/DDBJ databases">
        <title>Plant Genome Project.</title>
        <authorList>
            <person name="Zhang R.-G."/>
        </authorList>
    </citation>
    <scope>NUCLEOTIDE SEQUENCE</scope>
    <source>
        <strain evidence="4">Huo1</strain>
        <tissue evidence="4">Leaf</tissue>
    </source>
</reference>
<proteinExistence type="inferred from homology"/>